<evidence type="ECO:0000256" key="8">
    <source>
        <dbReference type="ARBA" id="ARBA00022801"/>
    </source>
</evidence>
<evidence type="ECO:0000256" key="2">
    <source>
        <dbReference type="ARBA" id="ARBA00004496"/>
    </source>
</evidence>
<dbReference type="Pfam" id="PF03465">
    <property type="entry name" value="eRF1_3"/>
    <property type="match status" value="1"/>
</dbReference>
<dbReference type="PANTHER" id="PTHR10853:SF0">
    <property type="entry name" value="PROTEIN PELOTA HOMOLOG"/>
    <property type="match status" value="1"/>
</dbReference>
<dbReference type="GO" id="GO:0071025">
    <property type="term" value="P:RNA surveillance"/>
    <property type="evidence" value="ECO:0007669"/>
    <property type="project" value="InterPro"/>
</dbReference>
<proteinExistence type="inferred from homology"/>
<evidence type="ECO:0000256" key="7">
    <source>
        <dbReference type="ARBA" id="ARBA00022759"/>
    </source>
</evidence>
<evidence type="ECO:0000256" key="1">
    <source>
        <dbReference type="ARBA" id="ARBA00001968"/>
    </source>
</evidence>
<dbReference type="InterPro" id="IPR029064">
    <property type="entry name" value="Ribosomal_eL30-like_sf"/>
</dbReference>
<evidence type="ECO:0000256" key="3">
    <source>
        <dbReference type="ARBA" id="ARBA00009504"/>
    </source>
</evidence>
<dbReference type="GO" id="GO:0070651">
    <property type="term" value="P:nonfunctional rRNA decay"/>
    <property type="evidence" value="ECO:0007669"/>
    <property type="project" value="TreeGrafter"/>
</dbReference>
<organism evidence="11 12">
    <name type="scientific">Candidatus Nitrosocosmicus arcticus</name>
    <dbReference type="NCBI Taxonomy" id="2035267"/>
    <lineage>
        <taxon>Archaea</taxon>
        <taxon>Nitrososphaerota</taxon>
        <taxon>Nitrososphaeria</taxon>
        <taxon>Nitrososphaerales</taxon>
        <taxon>Nitrososphaeraceae</taxon>
        <taxon>Candidatus Nitrosocosmicus</taxon>
    </lineage>
</organism>
<evidence type="ECO:0000313" key="12">
    <source>
        <dbReference type="Proteomes" id="UP000315289"/>
    </source>
</evidence>
<comment type="subunit">
    <text evidence="9">Monomer.</text>
</comment>
<keyword evidence="7 9" id="KW-0255">Endonuclease</keyword>
<dbReference type="InterPro" id="IPR038069">
    <property type="entry name" value="Pelota/DOM34_N"/>
</dbReference>
<dbReference type="GO" id="GO:0005737">
    <property type="term" value="C:cytoplasm"/>
    <property type="evidence" value="ECO:0007669"/>
    <property type="project" value="UniProtKB-SubCell"/>
</dbReference>
<keyword evidence="4 9" id="KW-0963">Cytoplasm</keyword>
<dbReference type="SUPFAM" id="SSF53137">
    <property type="entry name" value="Translational machinery components"/>
    <property type="match status" value="1"/>
</dbReference>
<dbReference type="PANTHER" id="PTHR10853">
    <property type="entry name" value="PELOTA"/>
    <property type="match status" value="1"/>
</dbReference>
<dbReference type="Pfam" id="PF26356">
    <property type="entry name" value="Pelota_N"/>
    <property type="match status" value="1"/>
</dbReference>
<reference evidence="11 12" key="1">
    <citation type="journal article" date="2019" name="Front. Microbiol.">
        <title>Ammonia Oxidation by the Arctic Terrestrial Thaumarchaeote Candidatus Nitrosocosmicus arcticus Is Stimulated by Increasing Temperatures.</title>
        <authorList>
            <person name="Alves R.J.E."/>
            <person name="Kerou M."/>
            <person name="Zappe A."/>
            <person name="Bittner R."/>
            <person name="Abby S.S."/>
            <person name="Schmidt H.A."/>
            <person name="Pfeifer K."/>
            <person name="Schleper C."/>
        </authorList>
    </citation>
    <scope>NUCLEOTIDE SEQUENCE [LARGE SCALE GENOMIC DNA]</scope>
    <source>
        <strain evidence="11 12">Kfb</strain>
    </source>
</reference>
<dbReference type="SMART" id="SM01194">
    <property type="entry name" value="eRF1_1"/>
    <property type="match status" value="1"/>
</dbReference>
<dbReference type="EMBL" id="VOAH01000013">
    <property type="protein sequence ID" value="TVP39758.1"/>
    <property type="molecule type" value="Genomic_DNA"/>
</dbReference>
<dbReference type="InterPro" id="IPR058547">
    <property type="entry name" value="Pelota_N"/>
</dbReference>
<comment type="cofactor">
    <cofactor evidence="1 9">
        <name>a divalent metal cation</name>
        <dbReference type="ChEBI" id="CHEBI:60240"/>
    </cofactor>
</comment>
<comment type="subcellular location">
    <subcellularLocation>
        <location evidence="2 9">Cytoplasm</location>
    </subcellularLocation>
</comment>
<keyword evidence="8 9" id="KW-0378">Hydrolase</keyword>
<dbReference type="EC" id="3.1.-.-" evidence="9"/>
<keyword evidence="5 9" id="KW-0540">Nuclease</keyword>
<dbReference type="GO" id="GO:0070481">
    <property type="term" value="P:nuclear-transcribed mRNA catabolic process, non-stop decay"/>
    <property type="evidence" value="ECO:0007669"/>
    <property type="project" value="InterPro"/>
</dbReference>
<dbReference type="RefSeq" id="WP_144733188.1">
    <property type="nucleotide sequence ID" value="NZ_ML675588.1"/>
</dbReference>
<dbReference type="SUPFAM" id="SSF159065">
    <property type="entry name" value="Dom34/Pelota N-terminal domain-like"/>
    <property type="match status" value="1"/>
</dbReference>
<name>A0A557ST48_9ARCH</name>
<dbReference type="GO" id="GO:0016787">
    <property type="term" value="F:hydrolase activity"/>
    <property type="evidence" value="ECO:0007669"/>
    <property type="project" value="UniProtKB-KW"/>
</dbReference>
<comment type="domain">
    <text evidence="9">The N-terminal domain has the RNA-binding Sm fold. It harbors the endoribonuclease activity.</text>
</comment>
<dbReference type="SUPFAM" id="SSF55315">
    <property type="entry name" value="L30e-like"/>
    <property type="match status" value="1"/>
</dbReference>
<evidence type="ECO:0000256" key="4">
    <source>
        <dbReference type="ARBA" id="ARBA00022490"/>
    </source>
</evidence>
<protein>
    <recommendedName>
        <fullName evidence="9">Protein pelota homolog</fullName>
        <ecNumber evidence="9">3.1.-.-</ecNumber>
    </recommendedName>
</protein>
<dbReference type="GO" id="GO:0070966">
    <property type="term" value="P:nuclear-transcribed mRNA catabolic process, no-go decay"/>
    <property type="evidence" value="ECO:0007669"/>
    <property type="project" value="InterPro"/>
</dbReference>
<evidence type="ECO:0000256" key="5">
    <source>
        <dbReference type="ARBA" id="ARBA00022722"/>
    </source>
</evidence>
<dbReference type="Gene3D" id="3.30.1330.30">
    <property type="match status" value="1"/>
</dbReference>
<dbReference type="AlphaFoldDB" id="A0A557ST48"/>
<dbReference type="Proteomes" id="UP000315289">
    <property type="component" value="Unassembled WGS sequence"/>
</dbReference>
<dbReference type="InterPro" id="IPR004405">
    <property type="entry name" value="TF_pelota"/>
</dbReference>
<dbReference type="InterPro" id="IPR042226">
    <property type="entry name" value="eFR1_2_sf"/>
</dbReference>
<dbReference type="OrthoDB" id="31300at2157"/>
<dbReference type="InterPro" id="IPR005142">
    <property type="entry name" value="eRF1_3"/>
</dbReference>
<keyword evidence="6 9" id="KW-0479">Metal-binding</keyword>
<dbReference type="GO" id="GO:0032790">
    <property type="term" value="P:ribosome disassembly"/>
    <property type="evidence" value="ECO:0007669"/>
    <property type="project" value="TreeGrafter"/>
</dbReference>
<dbReference type="GO" id="GO:0046872">
    <property type="term" value="F:metal ion binding"/>
    <property type="evidence" value="ECO:0007669"/>
    <property type="project" value="UniProtKB-UniRule"/>
</dbReference>
<evidence type="ECO:0000256" key="6">
    <source>
        <dbReference type="ARBA" id="ARBA00022723"/>
    </source>
</evidence>
<evidence type="ECO:0000256" key="9">
    <source>
        <dbReference type="HAMAP-Rule" id="MF_01853"/>
    </source>
</evidence>
<gene>
    <name evidence="9 11" type="primary">pelA</name>
    <name evidence="11" type="ORF">NARC_130097</name>
</gene>
<dbReference type="GO" id="GO:0004519">
    <property type="term" value="F:endonuclease activity"/>
    <property type="evidence" value="ECO:0007669"/>
    <property type="project" value="UniProtKB-UniRule"/>
</dbReference>
<dbReference type="Gene3D" id="3.30.420.60">
    <property type="entry name" value="eRF1 domain 2"/>
    <property type="match status" value="1"/>
</dbReference>
<comment type="caution">
    <text evidence="11">The sequence shown here is derived from an EMBL/GenBank/DDBJ whole genome shotgun (WGS) entry which is preliminary data.</text>
</comment>
<dbReference type="InterPro" id="IPR005140">
    <property type="entry name" value="eRF1_Pelota-like_N"/>
</dbReference>
<dbReference type="InterPro" id="IPR023521">
    <property type="entry name" value="Pelota_arc"/>
</dbReference>
<evidence type="ECO:0000313" key="11">
    <source>
        <dbReference type="EMBL" id="TVP39758.1"/>
    </source>
</evidence>
<dbReference type="HAMAP" id="MF_01853">
    <property type="entry name" value="PelO"/>
    <property type="match status" value="1"/>
</dbReference>
<comment type="function">
    <text evidence="9">May function in recognizing stalled ribosomes, interact with stem-loop structures in stalled mRNA molecules, and effect endonucleolytic cleavage of the mRNA. May play a role in the release non-functional ribosomes and degradation of damaged mRNAs. Has endoribonuclease activity.</text>
</comment>
<feature type="domain" description="eRF1/Pelota-like N-terminal" evidence="10">
    <location>
        <begin position="1"/>
        <end position="130"/>
    </location>
</feature>
<dbReference type="Gene3D" id="2.30.30.870">
    <property type="entry name" value="Pelota, domain A"/>
    <property type="match status" value="1"/>
</dbReference>
<evidence type="ECO:0000259" key="10">
    <source>
        <dbReference type="SMART" id="SM01194"/>
    </source>
</evidence>
<keyword evidence="12" id="KW-1185">Reference proteome</keyword>
<accession>A0A557ST48</accession>
<sequence length="357" mass="40840">MKFTKLKDSENRIVLTLEEPDDLFSLRRVIDIGDSIIADTTRVIKQDNEYARPDRGERIKIRIILRIEKISFDDAIDRLKISGVIITSNNENIPKGLHHSINVRINDTIILEKSNWNENYIKILSKSALEFKYLFISIDSQETAIAKLTGTNLKITPNIHSGKSGKRYVTDQRNEASNKIYFENIRTALDIYLEEQGIKIIIFGPGETKRRLLNYLREKNESHQNKDFVIADSIETAGEDGIYVFLRSEALKDLMSSSKIAMVSTILDRVMQQISNGERKYAMGIKETKYAHSLNAIDSLVYSDRVFSEIKEDEFIKLLNDMEYNNVKIFATDSTTDIGLRVSSLGGIIALLRYQIS</sequence>
<comment type="similarity">
    <text evidence="3 9">Belongs to the eukaryotic release factor 1 family. Pelota subfamily.</text>
</comment>